<dbReference type="InterPro" id="IPR028091">
    <property type="entry name" value="FAM91_N_dom"/>
</dbReference>
<dbReference type="EMBL" id="SKCS01000403">
    <property type="protein sequence ID" value="TNN08873.1"/>
    <property type="molecule type" value="Genomic_DNA"/>
</dbReference>
<organism evidence="4 5">
    <name type="scientific">Schistosoma japonicum</name>
    <name type="common">Blood fluke</name>
    <dbReference type="NCBI Taxonomy" id="6182"/>
    <lineage>
        <taxon>Eukaryota</taxon>
        <taxon>Metazoa</taxon>
        <taxon>Spiralia</taxon>
        <taxon>Lophotrochozoa</taxon>
        <taxon>Platyhelminthes</taxon>
        <taxon>Trematoda</taxon>
        <taxon>Digenea</taxon>
        <taxon>Strigeidida</taxon>
        <taxon>Schistosomatoidea</taxon>
        <taxon>Schistosomatidae</taxon>
        <taxon>Schistosoma</taxon>
    </lineage>
</organism>
<dbReference type="Pfam" id="PF14647">
    <property type="entry name" value="FAM91_N"/>
    <property type="match status" value="1"/>
</dbReference>
<dbReference type="AlphaFoldDB" id="A0A4Z2CXA5"/>
<evidence type="ECO:0000313" key="5">
    <source>
        <dbReference type="Proteomes" id="UP000311919"/>
    </source>
</evidence>
<evidence type="ECO:0000256" key="1">
    <source>
        <dbReference type="ARBA" id="ARBA00010319"/>
    </source>
</evidence>
<reference evidence="4 5" key="1">
    <citation type="submission" date="2019-03" db="EMBL/GenBank/DDBJ databases">
        <title>An improved genome assembly of the fluke Schistosoma japonicum.</title>
        <authorList>
            <person name="Hu W."/>
            <person name="Luo F."/>
            <person name="Yin M."/>
            <person name="Mo X."/>
            <person name="Sun C."/>
            <person name="Wu Q."/>
            <person name="Zhu B."/>
            <person name="Xiang M."/>
            <person name="Wang J."/>
            <person name="Wang Y."/>
            <person name="Zhang T."/>
            <person name="Xu B."/>
            <person name="Zheng H."/>
            <person name="Feng Z."/>
        </authorList>
    </citation>
    <scope>NUCLEOTIDE SEQUENCE [LARGE SCALE GENOMIC DNA]</scope>
    <source>
        <strain evidence="4">HuSjv2</strain>
        <tissue evidence="4">Worms</tissue>
    </source>
</reference>
<accession>A0A4Z2CXA5</accession>
<comment type="similarity">
    <text evidence="1">Belongs to the FAM91 family.</text>
</comment>
<dbReference type="OrthoDB" id="275996at2759"/>
<dbReference type="Proteomes" id="UP000311919">
    <property type="component" value="Unassembled WGS sequence"/>
</dbReference>
<dbReference type="STRING" id="6182.A0A4Z2CXA5"/>
<gene>
    <name evidence="4" type="ORF">EWB00_006822</name>
</gene>
<dbReference type="Pfam" id="PF14648">
    <property type="entry name" value="FAM91_C"/>
    <property type="match status" value="1"/>
</dbReference>
<evidence type="ECO:0000313" key="4">
    <source>
        <dbReference type="EMBL" id="TNN08873.1"/>
    </source>
</evidence>
<protein>
    <submittedName>
        <fullName evidence="4">Protein FAM91A1</fullName>
    </submittedName>
</protein>
<dbReference type="InterPro" id="IPR039199">
    <property type="entry name" value="FAM91"/>
</dbReference>
<name>A0A4Z2CXA5_SCHJA</name>
<proteinExistence type="inferred from homology"/>
<feature type="domain" description="FAM91 N-terminal" evidence="2">
    <location>
        <begin position="1"/>
        <end position="219"/>
    </location>
</feature>
<keyword evidence="5" id="KW-1185">Reference proteome</keyword>
<feature type="domain" description="FAM91 C-terminal" evidence="3">
    <location>
        <begin position="266"/>
        <end position="715"/>
    </location>
</feature>
<sequence>MIIDLISTEKSYDCLPNFTAADCLRLLGIGRNQYIDLANTYRSFLSSTGPDESELQGLLCDILPSQPIDNVIFEPWYIARIGSVMLSDIQVSTDSERIMIDQLIDAEKNEDLEGISQVSSGIQVKDLNQDVLKGLYLRGLVYIEIPVSCDDTIRVPTLEGFVMNRISGDIRENLLYKIFVTADENTPVSELAECLQVDVNSVKQAASLFCRLGFAHKRIGRLEGCTKSFQIAVCSNESDMQLLTENPVVHTNVNYSSCVGDHSQHKRKLALIFDSTITAYLMMGNLSSNLKPHAVTMFEVGKLSDDSLNSFLFELNHLAPVSEGEAGIYREHALNLKETIHFLRDQAALESTDFCDVDLIRGGSLLSLEPETRIRVLRKNYNIIVSLIPSTYEDQQASDSQWPAHLGPPISEANSPWFGLYISCIASNSTQVKQNASGDVLPTLLIACGTRISRLPSSLRGISHFWLTAWGHDAVVVDSVSFLTTVNDMLLSSPVLIQAIESYYFEETLSQRYIPLPMSKEFLQSSSNHMPEFMKHITKIINLNYVTGYIIVLAPTNKCEYDRSVTTLASEDQISLSDSTDSVSQNDQPKNEYTPRKKVVLMESELLTIMNENKPIYFITLRLGLPIFNVELNRAVCAQISSQNLLSTTNRDHLEATNHLLVKGLTQFIFNDCLGLLPNQNECSYSTLVTSSGGNFPNTWPLPTKSIICANGTLSFIETILMP</sequence>
<dbReference type="PANTHER" id="PTHR28441">
    <property type="entry name" value="PROTEIN FAM91A1"/>
    <property type="match status" value="1"/>
</dbReference>
<evidence type="ECO:0000259" key="2">
    <source>
        <dbReference type="Pfam" id="PF14647"/>
    </source>
</evidence>
<evidence type="ECO:0000259" key="3">
    <source>
        <dbReference type="Pfam" id="PF14648"/>
    </source>
</evidence>
<dbReference type="InterPro" id="IPR028097">
    <property type="entry name" value="FAM91_C_dom"/>
</dbReference>
<comment type="caution">
    <text evidence="4">The sequence shown here is derived from an EMBL/GenBank/DDBJ whole genome shotgun (WGS) entry which is preliminary data.</text>
</comment>
<dbReference type="PANTHER" id="PTHR28441:SF2">
    <property type="entry name" value="PROTEIN FAM91A1"/>
    <property type="match status" value="1"/>
</dbReference>